<accession>A0A3S1BIY1</accession>
<sequence>MLFSARPALNQTVVTKWHPTTEAGASAYQITSWRGLGMNVGRAFVSKSRKMNGALSSDFLLITRDGHSASLICFSKRPNFIPQNNPRDVKDQRKMNGALSSDFLLITRDGHSTSLICFSKRPNFIPQKNHMDVKDQQLFQKECWWGLGSPGVEHRLPTQEARGSILVISTQLYMIRILMKPEKDERSIVFRFPPDNQRRTLH</sequence>
<dbReference type="EMBL" id="RQTK01000195">
    <property type="protein sequence ID" value="RUS84733.1"/>
    <property type="molecule type" value="Genomic_DNA"/>
</dbReference>
<keyword evidence="2" id="KW-1185">Reference proteome</keyword>
<evidence type="ECO:0000313" key="1">
    <source>
        <dbReference type="EMBL" id="RUS84733.1"/>
    </source>
</evidence>
<gene>
    <name evidence="1" type="ORF">EGW08_007520</name>
</gene>
<protein>
    <submittedName>
        <fullName evidence="1">Uncharacterized protein</fullName>
    </submittedName>
</protein>
<evidence type="ECO:0000313" key="2">
    <source>
        <dbReference type="Proteomes" id="UP000271974"/>
    </source>
</evidence>
<organism evidence="1 2">
    <name type="scientific">Elysia chlorotica</name>
    <name type="common">Eastern emerald elysia</name>
    <name type="synonym">Sea slug</name>
    <dbReference type="NCBI Taxonomy" id="188477"/>
    <lineage>
        <taxon>Eukaryota</taxon>
        <taxon>Metazoa</taxon>
        <taxon>Spiralia</taxon>
        <taxon>Lophotrochozoa</taxon>
        <taxon>Mollusca</taxon>
        <taxon>Gastropoda</taxon>
        <taxon>Heterobranchia</taxon>
        <taxon>Euthyneura</taxon>
        <taxon>Panpulmonata</taxon>
        <taxon>Sacoglossa</taxon>
        <taxon>Placobranchoidea</taxon>
        <taxon>Plakobranchidae</taxon>
        <taxon>Elysia</taxon>
    </lineage>
</organism>
<proteinExistence type="predicted"/>
<dbReference type="AlphaFoldDB" id="A0A3S1BIY1"/>
<dbReference type="Proteomes" id="UP000271974">
    <property type="component" value="Unassembled WGS sequence"/>
</dbReference>
<reference evidence="1 2" key="1">
    <citation type="submission" date="2019-01" db="EMBL/GenBank/DDBJ databases">
        <title>A draft genome assembly of the solar-powered sea slug Elysia chlorotica.</title>
        <authorList>
            <person name="Cai H."/>
            <person name="Li Q."/>
            <person name="Fang X."/>
            <person name="Li J."/>
            <person name="Curtis N.E."/>
            <person name="Altenburger A."/>
            <person name="Shibata T."/>
            <person name="Feng M."/>
            <person name="Maeda T."/>
            <person name="Schwartz J.A."/>
            <person name="Shigenobu S."/>
            <person name="Lundholm N."/>
            <person name="Nishiyama T."/>
            <person name="Yang H."/>
            <person name="Hasebe M."/>
            <person name="Li S."/>
            <person name="Pierce S.K."/>
            <person name="Wang J."/>
        </authorList>
    </citation>
    <scope>NUCLEOTIDE SEQUENCE [LARGE SCALE GENOMIC DNA]</scope>
    <source>
        <strain evidence="1">EC2010</strain>
        <tissue evidence="1">Whole organism of an adult</tissue>
    </source>
</reference>
<comment type="caution">
    <text evidence="1">The sequence shown here is derived from an EMBL/GenBank/DDBJ whole genome shotgun (WGS) entry which is preliminary data.</text>
</comment>
<name>A0A3S1BIY1_ELYCH</name>